<dbReference type="Gene3D" id="3.20.20.300">
    <property type="entry name" value="Glycoside hydrolase, family 3, N-terminal domain"/>
    <property type="match status" value="1"/>
</dbReference>
<organism evidence="4 5">
    <name type="scientific">Candidatus Limivivens intestinipullorum</name>
    <dbReference type="NCBI Taxonomy" id="2840858"/>
    <lineage>
        <taxon>Bacteria</taxon>
        <taxon>Bacillati</taxon>
        <taxon>Bacillota</taxon>
        <taxon>Clostridia</taxon>
        <taxon>Lachnospirales</taxon>
        <taxon>Lachnospiraceae</taxon>
        <taxon>Lachnospiraceae incertae sedis</taxon>
        <taxon>Candidatus Limivivens</taxon>
    </lineage>
</organism>
<dbReference type="SMART" id="SM01217">
    <property type="entry name" value="Fn3_like"/>
    <property type="match status" value="1"/>
</dbReference>
<reference evidence="4" key="2">
    <citation type="journal article" date="2021" name="PeerJ">
        <title>Extensive microbial diversity within the chicken gut microbiome revealed by metagenomics and culture.</title>
        <authorList>
            <person name="Gilroy R."/>
            <person name="Ravi A."/>
            <person name="Getino M."/>
            <person name="Pursley I."/>
            <person name="Horton D.L."/>
            <person name="Alikhan N.F."/>
            <person name="Baker D."/>
            <person name="Gharbi K."/>
            <person name="Hall N."/>
            <person name="Watson M."/>
            <person name="Adriaenssens E.M."/>
            <person name="Foster-Nyarko E."/>
            <person name="Jarju S."/>
            <person name="Secka A."/>
            <person name="Antonio M."/>
            <person name="Oren A."/>
            <person name="Chaudhuri R.R."/>
            <person name="La Ragione R."/>
            <person name="Hildebrand F."/>
            <person name="Pallen M.J."/>
        </authorList>
    </citation>
    <scope>NUCLEOTIDE SEQUENCE</scope>
    <source>
        <strain evidence="4">CHK190-19873</strain>
    </source>
</reference>
<dbReference type="PANTHER" id="PTHR42715:SF10">
    <property type="entry name" value="BETA-GLUCOSIDASE"/>
    <property type="match status" value="1"/>
</dbReference>
<protein>
    <submittedName>
        <fullName evidence="4">Glycoside hydrolase family 3 C-terminal domain-containing protein</fullName>
    </submittedName>
</protein>
<dbReference type="EMBL" id="DVIQ01000004">
    <property type="protein sequence ID" value="HIS30056.1"/>
    <property type="molecule type" value="Genomic_DNA"/>
</dbReference>
<dbReference type="InterPro" id="IPR013783">
    <property type="entry name" value="Ig-like_fold"/>
</dbReference>
<dbReference type="GO" id="GO:0004553">
    <property type="term" value="F:hydrolase activity, hydrolyzing O-glycosyl compounds"/>
    <property type="evidence" value="ECO:0007669"/>
    <property type="project" value="InterPro"/>
</dbReference>
<dbReference type="InterPro" id="IPR001764">
    <property type="entry name" value="Glyco_hydro_3_N"/>
</dbReference>
<dbReference type="InterPro" id="IPR002772">
    <property type="entry name" value="Glyco_hydro_3_C"/>
</dbReference>
<dbReference type="PANTHER" id="PTHR42715">
    <property type="entry name" value="BETA-GLUCOSIDASE"/>
    <property type="match status" value="1"/>
</dbReference>
<keyword evidence="2 4" id="KW-0378">Hydrolase</keyword>
<evidence type="ECO:0000313" key="4">
    <source>
        <dbReference type="EMBL" id="HIS30056.1"/>
    </source>
</evidence>
<dbReference type="Gene3D" id="3.40.50.1700">
    <property type="entry name" value="Glycoside hydrolase family 3 C-terminal domain"/>
    <property type="match status" value="1"/>
</dbReference>
<comment type="similarity">
    <text evidence="1">Belongs to the glycosyl hydrolase 3 family.</text>
</comment>
<dbReference type="Pfam" id="PF00933">
    <property type="entry name" value="Glyco_hydro_3"/>
    <property type="match status" value="1"/>
</dbReference>
<dbReference type="InterPro" id="IPR017853">
    <property type="entry name" value="GH"/>
</dbReference>
<dbReference type="SUPFAM" id="SSF51445">
    <property type="entry name" value="(Trans)glycosidases"/>
    <property type="match status" value="1"/>
</dbReference>
<dbReference type="Pfam" id="PF01915">
    <property type="entry name" value="Glyco_hydro_3_C"/>
    <property type="match status" value="1"/>
</dbReference>
<dbReference type="InterPro" id="IPR036881">
    <property type="entry name" value="Glyco_hydro_3_C_sf"/>
</dbReference>
<accession>A0A9D1EQV0</accession>
<dbReference type="Proteomes" id="UP000823935">
    <property type="component" value="Unassembled WGS sequence"/>
</dbReference>
<gene>
    <name evidence="4" type="ORF">IAB44_00670</name>
</gene>
<dbReference type="SUPFAM" id="SSF52279">
    <property type="entry name" value="Beta-D-glucan exohydrolase, C-terminal domain"/>
    <property type="match status" value="1"/>
</dbReference>
<evidence type="ECO:0000313" key="5">
    <source>
        <dbReference type="Proteomes" id="UP000823935"/>
    </source>
</evidence>
<sequence length="860" mass="93655">MRTRTYSGTKDPSVSPREIENRRVACEAACEGIVLLRNDGCLPLKEGEAVALFGGGAVRTIKGGTGSGDVNQRESVSVWQGLENHGVKLTSRKWLENFDEIYKKERAAWRDQILEETGRDPDGDLLKIYAAHGFRMPAGPKITREELGDAKTAVYVISRVAGEAADRFLQAGDYYLTDAEKQDLKFLSENCSALIVILNTGGQIDGKEILNLPVNLAVLTISQPGMEGGNALAKILLGQETPSGKLTDTWAKNYEDFPNASSFSHNNGDVEHEFYTEGIYVGYRYFDTFGVEAQFPFGFGLSYTSFAIRFLGLTAGPKQVTVELSVKNTGEKYAGKEVVQIYASCPQSGVQKEYRKLCAFAKTKKLEPGEAERITVSFPAKALAYFDESRTAWVAAGGVYGLWVGNSIGNLSLEAELLLEEDTVLEEVSGICPPQNPVPELESSRERRKELDEAVAGMARAKGLVPVRLKLSESFGPVSRGDTAKEEAMAKELVRELTDQELAAMVMGEIGKGQNNSLGAAGIMVPGAAGETSGILEKTRGVPGISMADGPAGVRLMQSYQVDRKTGQVYSQGILGALEGGIFADSTVREDADVYYQYCTAIPVGTMLAQTWNPRLVEKVGRAVAAELLEFGVSWWLAPGMNIHRNPLCGRNFEYFSEDPVVSGVMAAAMTRGVQSVPGVGTTIKHFACNNQEDNRKGSDSILSQRALREIYLKGFEIAVKTAQPMAIMTSYNLINGVHAANSADLCTTAAREEWGFEGLIMTDWTTTMRGGGSIPWKCVTAGNDLIMPGARTDRENILKALEDASLTRKELEVCAARVLKMIFCSSGYEDCRSYKERFADLKPYLTVEEEAGEKEPLND</sequence>
<evidence type="ECO:0000259" key="3">
    <source>
        <dbReference type="SMART" id="SM01217"/>
    </source>
</evidence>
<feature type="domain" description="Fibronectin type III-like" evidence="3">
    <location>
        <begin position="337"/>
        <end position="408"/>
    </location>
</feature>
<evidence type="ECO:0000256" key="1">
    <source>
        <dbReference type="ARBA" id="ARBA00005336"/>
    </source>
</evidence>
<reference evidence="4" key="1">
    <citation type="submission" date="2020-10" db="EMBL/GenBank/DDBJ databases">
        <authorList>
            <person name="Gilroy R."/>
        </authorList>
    </citation>
    <scope>NUCLEOTIDE SEQUENCE</scope>
    <source>
        <strain evidence="4">CHK190-19873</strain>
    </source>
</reference>
<dbReference type="GO" id="GO:0005975">
    <property type="term" value="P:carbohydrate metabolic process"/>
    <property type="evidence" value="ECO:0007669"/>
    <property type="project" value="InterPro"/>
</dbReference>
<dbReference type="AlphaFoldDB" id="A0A9D1EQV0"/>
<proteinExistence type="inferred from homology"/>
<dbReference type="PRINTS" id="PR00133">
    <property type="entry name" value="GLHYDRLASE3"/>
</dbReference>
<dbReference type="InterPro" id="IPR050288">
    <property type="entry name" value="Cellulose_deg_GH3"/>
</dbReference>
<dbReference type="Pfam" id="PF14310">
    <property type="entry name" value="Fn3-like"/>
    <property type="match status" value="1"/>
</dbReference>
<dbReference type="InterPro" id="IPR026891">
    <property type="entry name" value="Fn3-like"/>
</dbReference>
<dbReference type="InterPro" id="IPR036962">
    <property type="entry name" value="Glyco_hydro_3_N_sf"/>
</dbReference>
<dbReference type="Gene3D" id="2.60.40.10">
    <property type="entry name" value="Immunoglobulins"/>
    <property type="match status" value="1"/>
</dbReference>
<evidence type="ECO:0000256" key="2">
    <source>
        <dbReference type="ARBA" id="ARBA00022801"/>
    </source>
</evidence>
<name>A0A9D1EQV0_9FIRM</name>
<comment type="caution">
    <text evidence="4">The sequence shown here is derived from an EMBL/GenBank/DDBJ whole genome shotgun (WGS) entry which is preliminary data.</text>
</comment>